<organism evidence="1 2">
    <name type="scientific">Metabacillus fastidiosus</name>
    <dbReference type="NCBI Taxonomy" id="1458"/>
    <lineage>
        <taxon>Bacteria</taxon>
        <taxon>Bacillati</taxon>
        <taxon>Bacillota</taxon>
        <taxon>Bacilli</taxon>
        <taxon>Bacillales</taxon>
        <taxon>Bacillaceae</taxon>
        <taxon>Metabacillus</taxon>
    </lineage>
</organism>
<sequence>MDLVLSLRSKKVKVIEISKWGTYLRKQWEDNFASHLSEKEKKSIFLYDQNGYCGFLWHLFSYEKRGCFKEEQADIQFNKEPKQSCYIFYQHSDDVFIVENVLSLTADDFINEQDVYIVDKGFKWTYVRTHETGWCGPYFSRK</sequence>
<evidence type="ECO:0000313" key="2">
    <source>
        <dbReference type="Proteomes" id="UP001342826"/>
    </source>
</evidence>
<dbReference type="Proteomes" id="UP001342826">
    <property type="component" value="Unassembled WGS sequence"/>
</dbReference>
<protein>
    <submittedName>
        <fullName evidence="1">DUF4275 family protein</fullName>
    </submittedName>
</protein>
<proteinExistence type="predicted"/>
<dbReference type="RefSeq" id="WP_328014651.1">
    <property type="nucleotide sequence ID" value="NZ_JARTFS010000001.1"/>
</dbReference>
<evidence type="ECO:0000313" key="1">
    <source>
        <dbReference type="EMBL" id="MED4399977.1"/>
    </source>
</evidence>
<dbReference type="InterPro" id="IPR025454">
    <property type="entry name" value="DUF4275"/>
</dbReference>
<comment type="caution">
    <text evidence="1">The sequence shown here is derived from an EMBL/GenBank/DDBJ whole genome shotgun (WGS) entry which is preliminary data.</text>
</comment>
<dbReference type="Pfam" id="PF14101">
    <property type="entry name" value="DUF4275"/>
    <property type="match status" value="1"/>
</dbReference>
<keyword evidence="2" id="KW-1185">Reference proteome</keyword>
<gene>
    <name evidence="1" type="ORF">P9271_01195</name>
</gene>
<name>A0ABU6NUD8_9BACI</name>
<reference evidence="1 2" key="1">
    <citation type="submission" date="2023-03" db="EMBL/GenBank/DDBJ databases">
        <title>Bacillus Genome Sequencing.</title>
        <authorList>
            <person name="Dunlap C."/>
        </authorList>
    </citation>
    <scope>NUCLEOTIDE SEQUENCE [LARGE SCALE GENOMIC DNA]</scope>
    <source>
        <strain evidence="1 2">NRS-1717</strain>
    </source>
</reference>
<accession>A0ABU6NUD8</accession>
<dbReference type="EMBL" id="JARTFS010000001">
    <property type="protein sequence ID" value="MED4399977.1"/>
    <property type="molecule type" value="Genomic_DNA"/>
</dbReference>